<reference evidence="1" key="1">
    <citation type="journal article" date="2014" name="Int. J. Syst. Evol. Microbiol.">
        <title>Complete genome sequence of Corynebacterium casei LMG S-19264T (=DSM 44701T), isolated from a smear-ripened cheese.</title>
        <authorList>
            <consortium name="US DOE Joint Genome Institute (JGI-PGF)"/>
            <person name="Walter F."/>
            <person name="Albersmeier A."/>
            <person name="Kalinowski J."/>
            <person name="Ruckert C."/>
        </authorList>
    </citation>
    <scope>NUCLEOTIDE SEQUENCE</scope>
    <source>
        <strain evidence="1">JCM 4434</strain>
    </source>
</reference>
<protein>
    <submittedName>
        <fullName evidence="1">Uncharacterized protein</fullName>
    </submittedName>
</protein>
<proteinExistence type="predicted"/>
<gene>
    <name evidence="1" type="ORF">GCM10010502_29320</name>
</gene>
<sequence>MRTAGVASASGTCHTPNPSCGICVPSFRVTLGMLLTGRGAFLVVRWFQRGNWCPGTIVPAVRANLRRSFTAAWRVAGRRRPGWRGRSGGGGAAGRRKTCCVDHSGLGRLTDMTS</sequence>
<comment type="caution">
    <text evidence="1">The sequence shown here is derived from an EMBL/GenBank/DDBJ whole genome shotgun (WGS) entry which is preliminary data.</text>
</comment>
<dbReference type="AlphaFoldDB" id="A0A8H9HMY1"/>
<organism evidence="1 2">
    <name type="scientific">Kitasatospora aureofaciens</name>
    <name type="common">Streptomyces aureofaciens</name>
    <dbReference type="NCBI Taxonomy" id="1894"/>
    <lineage>
        <taxon>Bacteria</taxon>
        <taxon>Bacillati</taxon>
        <taxon>Actinomycetota</taxon>
        <taxon>Actinomycetes</taxon>
        <taxon>Kitasatosporales</taxon>
        <taxon>Streptomycetaceae</taxon>
        <taxon>Kitasatospora</taxon>
    </lineage>
</organism>
<name>A0A8H9HMY1_KITAU</name>
<reference evidence="1" key="2">
    <citation type="submission" date="2020-09" db="EMBL/GenBank/DDBJ databases">
        <authorList>
            <person name="Sun Q."/>
            <person name="Ohkuma M."/>
        </authorList>
    </citation>
    <scope>NUCLEOTIDE SEQUENCE</scope>
    <source>
        <strain evidence="1">JCM 4434</strain>
    </source>
</reference>
<evidence type="ECO:0000313" key="1">
    <source>
        <dbReference type="EMBL" id="GGU75419.1"/>
    </source>
</evidence>
<dbReference type="EMBL" id="BMUB01000005">
    <property type="protein sequence ID" value="GGU75419.1"/>
    <property type="molecule type" value="Genomic_DNA"/>
</dbReference>
<accession>A0A8H9HMY1</accession>
<evidence type="ECO:0000313" key="2">
    <source>
        <dbReference type="Proteomes" id="UP000610124"/>
    </source>
</evidence>
<dbReference type="Proteomes" id="UP000610124">
    <property type="component" value="Unassembled WGS sequence"/>
</dbReference>